<dbReference type="EnsemblBacteria" id="AAM71675">
    <property type="protein sequence ID" value="AAM71675"/>
    <property type="gene ID" value="CT0429"/>
</dbReference>
<evidence type="ECO:0000313" key="3">
    <source>
        <dbReference type="Proteomes" id="UP000001007"/>
    </source>
</evidence>
<dbReference type="Pfam" id="PF08666">
    <property type="entry name" value="SAF"/>
    <property type="match status" value="1"/>
</dbReference>
<name>Q8KF98_CHLTE</name>
<dbReference type="STRING" id="194439.CT0429"/>
<dbReference type="InterPro" id="IPR031571">
    <property type="entry name" value="RcpC_dom"/>
</dbReference>
<dbReference type="RefSeq" id="WP_010932120.1">
    <property type="nucleotide sequence ID" value="NC_002932.3"/>
</dbReference>
<dbReference type="OrthoDB" id="163768at2"/>
<dbReference type="eggNOG" id="COG3745">
    <property type="taxonomic scope" value="Bacteria"/>
</dbReference>
<dbReference type="CDD" id="cd11614">
    <property type="entry name" value="SAF_CpaB_FlgA_like"/>
    <property type="match status" value="1"/>
</dbReference>
<keyword evidence="3" id="KW-1185">Reference proteome</keyword>
<organism evidence="2 3">
    <name type="scientific">Chlorobaculum tepidum (strain ATCC 49652 / DSM 12025 / NBRC 103806 / TLS)</name>
    <name type="common">Chlorobium tepidum</name>
    <dbReference type="NCBI Taxonomy" id="194439"/>
    <lineage>
        <taxon>Bacteria</taxon>
        <taxon>Pseudomonadati</taxon>
        <taxon>Chlorobiota</taxon>
        <taxon>Chlorobiia</taxon>
        <taxon>Chlorobiales</taxon>
        <taxon>Chlorobiaceae</taxon>
        <taxon>Chlorobaculum</taxon>
    </lineage>
</organism>
<dbReference type="SMART" id="SM00858">
    <property type="entry name" value="SAF"/>
    <property type="match status" value="1"/>
</dbReference>
<evidence type="ECO:0000259" key="1">
    <source>
        <dbReference type="SMART" id="SM00858"/>
    </source>
</evidence>
<gene>
    <name evidence="2" type="ordered locus">CT0429</name>
</gene>
<dbReference type="PATRIC" id="fig|194439.7.peg.415"/>
<evidence type="ECO:0000313" key="2">
    <source>
        <dbReference type="EMBL" id="AAM71675.1"/>
    </source>
</evidence>
<reference evidence="2 3" key="1">
    <citation type="journal article" date="2002" name="Proc. Natl. Acad. Sci. U.S.A.">
        <title>The complete genome sequence of Chlorobium tepidum TLS, a photosynthetic, anaerobic, green-sulfur bacterium.</title>
        <authorList>
            <person name="Eisen J.A."/>
            <person name="Nelson K.E."/>
            <person name="Paulsen I.T."/>
            <person name="Heidelberg J.F."/>
            <person name="Wu M."/>
            <person name="Dodson R.J."/>
            <person name="Deboy R."/>
            <person name="Gwinn M.L."/>
            <person name="Nelson W.C."/>
            <person name="Haft D.H."/>
            <person name="Hickey E.K."/>
            <person name="Peterson J.D."/>
            <person name="Durkin A.S."/>
            <person name="Kolonay J.L."/>
            <person name="Yang F."/>
            <person name="Holt I."/>
            <person name="Umayam L.A."/>
            <person name="Mason T."/>
            <person name="Brenner M."/>
            <person name="Shea T.P."/>
            <person name="Parksey D."/>
            <person name="Nierman W.C."/>
            <person name="Feldblyum T.V."/>
            <person name="Hansen C.L."/>
            <person name="Craven M.B."/>
            <person name="Radune D."/>
            <person name="Vamathevan J."/>
            <person name="Khouri H."/>
            <person name="White O."/>
            <person name="Gruber T.M."/>
            <person name="Ketchum K.A."/>
            <person name="Venter J.C."/>
            <person name="Tettelin H."/>
            <person name="Bryant D.A."/>
            <person name="Fraser C.M."/>
        </authorList>
    </citation>
    <scope>NUCLEOTIDE SEQUENCE [LARGE SCALE GENOMIC DNA]</scope>
    <source>
        <strain evidence="3">ATCC 49652 / DSM 12025 / NBRC 103806 / TLS</strain>
    </source>
</reference>
<dbReference type="HOGENOM" id="CLU_057068_4_0_10"/>
<dbReference type="KEGG" id="cte:CT0429"/>
<accession>Q8KF98</accession>
<sequence>MKRPIFVVIALTLGAMTAFIAARWMSGPKASGPSVVIVEQPIAAGRPILAGQIKAISWSGSVVPQEAFSRTADVVGRIALVPMIPGEPVLPGKLAPIGATGGLSSIIPAGKRAISVRVNDVVGVAGFALPGSYVDILVSGRDVSGQPFSRIVLSKVKVLAVEQDTVAEKDKPKVVNAVTLELSPQESEKLDLARNIGALSLVLRNELDTTVVNSVGVRLSDVVYPQRGVPNTSSQFKQAAPVQASQAAPAQVSQAVPARQYRGVEEIRGISRQQATTP</sequence>
<dbReference type="NCBIfam" id="TIGR03177">
    <property type="entry name" value="pilus_cpaB"/>
    <property type="match status" value="1"/>
</dbReference>
<dbReference type="AlphaFoldDB" id="Q8KF98"/>
<protein>
    <recommendedName>
        <fullName evidence="1">SAF domain-containing protein</fullName>
    </recommendedName>
</protein>
<dbReference type="InterPro" id="IPR017592">
    <property type="entry name" value="Pilus_assmbl_Flp-typ_CpaB"/>
</dbReference>
<dbReference type="InterPro" id="IPR013974">
    <property type="entry name" value="SAF"/>
</dbReference>
<dbReference type="EMBL" id="AE006470">
    <property type="protein sequence ID" value="AAM71675.1"/>
    <property type="molecule type" value="Genomic_DNA"/>
</dbReference>
<proteinExistence type="predicted"/>
<dbReference type="Pfam" id="PF16976">
    <property type="entry name" value="RcpC"/>
    <property type="match status" value="1"/>
</dbReference>
<feature type="domain" description="SAF" evidence="1">
    <location>
        <begin position="33"/>
        <end position="95"/>
    </location>
</feature>
<dbReference type="Proteomes" id="UP000001007">
    <property type="component" value="Chromosome"/>
</dbReference>